<accession>A0ABU2M960</accession>
<dbReference type="Proteomes" id="UP001183390">
    <property type="component" value="Unassembled WGS sequence"/>
</dbReference>
<proteinExistence type="predicted"/>
<name>A0ABU2M960_9ACTN</name>
<dbReference type="EMBL" id="JAVREP010000007">
    <property type="protein sequence ID" value="MDT0329213.1"/>
    <property type="molecule type" value="Genomic_DNA"/>
</dbReference>
<comment type="caution">
    <text evidence="1">The sequence shown here is derived from an EMBL/GenBank/DDBJ whole genome shotgun (WGS) entry which is preliminary data.</text>
</comment>
<organism evidence="1 2">
    <name type="scientific">Nocardiopsis lambiniae</name>
    <dbReference type="NCBI Taxonomy" id="3075539"/>
    <lineage>
        <taxon>Bacteria</taxon>
        <taxon>Bacillati</taxon>
        <taxon>Actinomycetota</taxon>
        <taxon>Actinomycetes</taxon>
        <taxon>Streptosporangiales</taxon>
        <taxon>Nocardiopsidaceae</taxon>
        <taxon>Nocardiopsis</taxon>
    </lineage>
</organism>
<dbReference type="RefSeq" id="WP_311511876.1">
    <property type="nucleotide sequence ID" value="NZ_JAVREP010000007.1"/>
</dbReference>
<evidence type="ECO:0008006" key="3">
    <source>
        <dbReference type="Google" id="ProtNLM"/>
    </source>
</evidence>
<gene>
    <name evidence="1" type="ORF">RM479_12400</name>
</gene>
<evidence type="ECO:0000313" key="1">
    <source>
        <dbReference type="EMBL" id="MDT0329213.1"/>
    </source>
</evidence>
<keyword evidence="2" id="KW-1185">Reference proteome</keyword>
<evidence type="ECO:0000313" key="2">
    <source>
        <dbReference type="Proteomes" id="UP001183390"/>
    </source>
</evidence>
<sequence length="83" mass="9211">MLWTREPIEDHRELVAVLRRESAVAETREGALLRARVEEALALVEDPETAARFARHLGDCIAHIPPGPPVNEACDPHLVVRDG</sequence>
<protein>
    <recommendedName>
        <fullName evidence="3">FCD domain-containing protein</fullName>
    </recommendedName>
</protein>
<reference evidence="2" key="1">
    <citation type="submission" date="2023-07" db="EMBL/GenBank/DDBJ databases">
        <title>30 novel species of actinomycetes from the DSMZ collection.</title>
        <authorList>
            <person name="Nouioui I."/>
        </authorList>
    </citation>
    <scope>NUCLEOTIDE SEQUENCE [LARGE SCALE GENOMIC DNA]</scope>
    <source>
        <strain evidence="2">DSM 44743</strain>
    </source>
</reference>